<organism evidence="4 5">
    <name type="scientific">Conoideocrella luteorostrata</name>
    <dbReference type="NCBI Taxonomy" id="1105319"/>
    <lineage>
        <taxon>Eukaryota</taxon>
        <taxon>Fungi</taxon>
        <taxon>Dikarya</taxon>
        <taxon>Ascomycota</taxon>
        <taxon>Pezizomycotina</taxon>
        <taxon>Sordariomycetes</taxon>
        <taxon>Hypocreomycetidae</taxon>
        <taxon>Hypocreales</taxon>
        <taxon>Clavicipitaceae</taxon>
        <taxon>Conoideocrella</taxon>
    </lineage>
</organism>
<dbReference type="Proteomes" id="UP001251528">
    <property type="component" value="Unassembled WGS sequence"/>
</dbReference>
<name>A0AAJ0CVN9_9HYPO</name>
<proteinExistence type="inferred from homology"/>
<evidence type="ECO:0000256" key="3">
    <source>
        <dbReference type="SAM" id="Phobius"/>
    </source>
</evidence>
<dbReference type="PANTHER" id="PTHR33365">
    <property type="entry name" value="YALI0B05434P"/>
    <property type="match status" value="1"/>
</dbReference>
<dbReference type="GO" id="GO:0043386">
    <property type="term" value="P:mycotoxin biosynthetic process"/>
    <property type="evidence" value="ECO:0007669"/>
    <property type="project" value="InterPro"/>
</dbReference>
<dbReference type="Pfam" id="PF11807">
    <property type="entry name" value="UstYa"/>
    <property type="match status" value="1"/>
</dbReference>
<protein>
    <recommendedName>
        <fullName evidence="6">Cyclochlorotine biosynthesis protein O</fullName>
    </recommendedName>
</protein>
<keyword evidence="3" id="KW-0472">Membrane</keyword>
<comment type="pathway">
    <text evidence="1">Mycotoxin biosynthesis.</text>
</comment>
<dbReference type="AlphaFoldDB" id="A0AAJ0CVN9"/>
<sequence>MFRPTTPTPSPHYGVTGFLDPVGVEVQRAMGSDSIKYSRLERADSPQSGQYHNTPDFNSEVVPNVIWTPRQAKAALFGYLILVSATIIVLTGSFGFNKVTGSQLECSKQVSPYSPVWDQVEFWEGNFLNEFNATSKYRGPPTLERERAWRELWWYHLVPVDRAGIAALNATHSGKHMEVIGSDPANPTYGASLEVFHQLHCLDLIRKYTWPIHLFNETWGDLYPEGRGEEDKVSMRMHVDHCIEALRLSLMCYVDVTPVLMIYDAARPSKVKSDFNVYHKCRDFNKIRDFVNATGIELQ</sequence>
<evidence type="ECO:0000256" key="2">
    <source>
        <dbReference type="ARBA" id="ARBA00035112"/>
    </source>
</evidence>
<evidence type="ECO:0000313" key="4">
    <source>
        <dbReference type="EMBL" id="KAK2609211.1"/>
    </source>
</evidence>
<accession>A0AAJ0CVN9</accession>
<keyword evidence="5" id="KW-1185">Reference proteome</keyword>
<evidence type="ECO:0000256" key="1">
    <source>
        <dbReference type="ARBA" id="ARBA00004685"/>
    </source>
</evidence>
<feature type="transmembrane region" description="Helical" evidence="3">
    <location>
        <begin position="76"/>
        <end position="96"/>
    </location>
</feature>
<evidence type="ECO:0008006" key="6">
    <source>
        <dbReference type="Google" id="ProtNLM"/>
    </source>
</evidence>
<dbReference type="PANTHER" id="PTHR33365:SF4">
    <property type="entry name" value="CYCLOCHLOROTINE BIOSYNTHESIS PROTEIN O"/>
    <property type="match status" value="1"/>
</dbReference>
<dbReference type="InterPro" id="IPR021765">
    <property type="entry name" value="UstYa-like"/>
</dbReference>
<keyword evidence="3" id="KW-0812">Transmembrane</keyword>
<dbReference type="EMBL" id="JASWJB010000026">
    <property type="protein sequence ID" value="KAK2609211.1"/>
    <property type="molecule type" value="Genomic_DNA"/>
</dbReference>
<gene>
    <name evidence="4" type="ORF">QQS21_002293</name>
</gene>
<evidence type="ECO:0000313" key="5">
    <source>
        <dbReference type="Proteomes" id="UP001251528"/>
    </source>
</evidence>
<keyword evidence="3" id="KW-1133">Transmembrane helix</keyword>
<comment type="similarity">
    <text evidence="2">Belongs to the ustYa family.</text>
</comment>
<comment type="caution">
    <text evidence="4">The sequence shown here is derived from an EMBL/GenBank/DDBJ whole genome shotgun (WGS) entry which is preliminary data.</text>
</comment>
<reference evidence="4" key="1">
    <citation type="submission" date="2023-06" db="EMBL/GenBank/DDBJ databases">
        <title>Conoideocrella luteorostrata (Hypocreales: Clavicipitaceae), a potential biocontrol fungus for elongate hemlock scale in United States Christmas tree production areas.</title>
        <authorList>
            <person name="Barrett H."/>
            <person name="Lovett B."/>
            <person name="Macias A.M."/>
            <person name="Stajich J.E."/>
            <person name="Kasson M.T."/>
        </authorList>
    </citation>
    <scope>NUCLEOTIDE SEQUENCE</scope>
    <source>
        <strain evidence="4">ARSEF 14590</strain>
    </source>
</reference>